<dbReference type="GO" id="GO:0008292">
    <property type="term" value="P:acetylcholine biosynthetic process"/>
    <property type="evidence" value="ECO:0007669"/>
    <property type="project" value="TreeGrafter"/>
</dbReference>
<name>A0AAE3EW68_9FLAO</name>
<evidence type="ECO:0000256" key="9">
    <source>
        <dbReference type="ARBA" id="ARBA00023065"/>
    </source>
</evidence>
<evidence type="ECO:0000256" key="4">
    <source>
        <dbReference type="ARBA" id="ARBA00022692"/>
    </source>
</evidence>
<gene>
    <name evidence="15" type="ORF">K8352_12020</name>
</gene>
<keyword evidence="7 14" id="KW-1133">Transmembrane helix</keyword>
<keyword evidence="4 14" id="KW-0812">Transmembrane</keyword>
<feature type="transmembrane region" description="Helical" evidence="14">
    <location>
        <begin position="108"/>
        <end position="131"/>
    </location>
</feature>
<dbReference type="PROSITE" id="PS50283">
    <property type="entry name" value="NA_SOLUT_SYMP_3"/>
    <property type="match status" value="1"/>
</dbReference>
<dbReference type="GO" id="GO:0005307">
    <property type="term" value="F:choline:sodium symporter activity"/>
    <property type="evidence" value="ECO:0007669"/>
    <property type="project" value="TreeGrafter"/>
</dbReference>
<feature type="transmembrane region" description="Helical" evidence="14">
    <location>
        <begin position="217"/>
        <end position="235"/>
    </location>
</feature>
<dbReference type="Proteomes" id="UP001200642">
    <property type="component" value="Unassembled WGS sequence"/>
</dbReference>
<feature type="transmembrane region" description="Helical" evidence="14">
    <location>
        <begin position="12"/>
        <end position="29"/>
    </location>
</feature>
<keyword evidence="10 14" id="KW-0472">Membrane</keyword>
<feature type="transmembrane region" description="Helical" evidence="14">
    <location>
        <begin position="501"/>
        <end position="521"/>
    </location>
</feature>
<evidence type="ECO:0000256" key="12">
    <source>
        <dbReference type="ARBA" id="ARBA00023201"/>
    </source>
</evidence>
<reference evidence="15" key="1">
    <citation type="submission" date="2023-02" db="EMBL/GenBank/DDBJ databases">
        <title>Genome of Flavobacteriaceae gen. nov. sp. strain F89.</title>
        <authorList>
            <person name="Wang Y."/>
        </authorList>
    </citation>
    <scope>NUCLEOTIDE SEQUENCE</scope>
    <source>
        <strain evidence="15">F89</strain>
    </source>
</reference>
<feature type="transmembrane region" description="Helical" evidence="14">
    <location>
        <begin position="355"/>
        <end position="377"/>
    </location>
</feature>
<keyword evidence="11" id="KW-0325">Glycoprotein</keyword>
<dbReference type="InterPro" id="IPR052244">
    <property type="entry name" value="Choline_transporter"/>
</dbReference>
<sequence>MLDRKTIRTLRPTLYLMLALTLAGGYLYLFTGSPVFWPGFIAMIFFYGLIFYMGTYAATMRQSGGGADNILLAGRNIPLWIGIFTMSATWVGGGYINGAAEYTYDSNYGLMWVQAPWGYGLSLIIGGLFFARKMRRFRFKTILDPLSQRYGNKMTVLLYFPALLGEIFWTAAILTALGATFATILGLDIRTAIVISSLIAIAYTAIGGMWAVALTDVVQLGLLIIGLIVVIPFALDQVGGWNVVWNKYQLNMGGLAHILPSKEVLGDYYYNWWDFALLLIFGGIPWQVYFQRVLSSKNEKTAVWLSIIAGFVCILAAIPPVMIGVIGQSVESWEAFGAAGPPENSALILPYVVRYLTPGIVATIGLGAIAAAVMSSVDSSILSASSMTSWNVYRPIFKPKVSNNGLAKVIKRCIWIIGIAATLLALNITSVYALWFLCSDFVYVLLFPQLVTALFFKKANFLGSLAGFIVSFILRFGGGDATLGIPVLLDYPMIRGGEVLFPFRTLAMASGLITIIVVSLISQKWYPPKPLEKVI</sequence>
<dbReference type="AlphaFoldDB" id="A0AAE3EW68"/>
<dbReference type="Pfam" id="PF00474">
    <property type="entry name" value="SSF"/>
    <property type="match status" value="1"/>
</dbReference>
<keyword evidence="6" id="KW-0530">Neurotransmitter biosynthesis</keyword>
<dbReference type="InterPro" id="IPR001734">
    <property type="entry name" value="Na/solute_symporter"/>
</dbReference>
<dbReference type="Gene3D" id="1.20.1730.10">
    <property type="entry name" value="Sodium/glucose cotransporter"/>
    <property type="match status" value="1"/>
</dbReference>
<dbReference type="InterPro" id="IPR038377">
    <property type="entry name" value="Na/Glc_symporter_sf"/>
</dbReference>
<dbReference type="InterPro" id="IPR018212">
    <property type="entry name" value="Na/solute_symporter_CS"/>
</dbReference>
<evidence type="ECO:0000256" key="13">
    <source>
        <dbReference type="RuleBase" id="RU362091"/>
    </source>
</evidence>
<protein>
    <submittedName>
        <fullName evidence="15">Sodium:solute symporter family protein</fullName>
    </submittedName>
</protein>
<keyword evidence="5" id="KW-0769">Symport</keyword>
<evidence type="ECO:0000256" key="3">
    <source>
        <dbReference type="ARBA" id="ARBA00022448"/>
    </source>
</evidence>
<comment type="subcellular location">
    <subcellularLocation>
        <location evidence="1">Membrane</location>
        <topology evidence="1">Multi-pass membrane protein</topology>
    </subcellularLocation>
</comment>
<feature type="transmembrane region" description="Helical" evidence="14">
    <location>
        <begin position="77"/>
        <end position="96"/>
    </location>
</feature>
<comment type="caution">
    <text evidence="15">The sequence shown here is derived from an EMBL/GenBank/DDBJ whole genome shotgun (WGS) entry which is preliminary data.</text>
</comment>
<feature type="transmembrane region" description="Helical" evidence="14">
    <location>
        <begin position="302"/>
        <end position="326"/>
    </location>
</feature>
<keyword evidence="9" id="KW-0406">Ion transport</keyword>
<keyword evidence="16" id="KW-1185">Reference proteome</keyword>
<dbReference type="PANTHER" id="PTHR45897:SF4">
    <property type="entry name" value="HIGH-AFFINITY CHOLINE TRANSPORTER 1"/>
    <property type="match status" value="1"/>
</dbReference>
<comment type="similarity">
    <text evidence="2 13">Belongs to the sodium:solute symporter (SSF) (TC 2.A.21) family.</text>
</comment>
<evidence type="ECO:0000256" key="8">
    <source>
        <dbReference type="ARBA" id="ARBA00023053"/>
    </source>
</evidence>
<keyword evidence="12" id="KW-0739">Sodium transport</keyword>
<feature type="transmembrane region" description="Helical" evidence="14">
    <location>
        <begin position="191"/>
        <end position="210"/>
    </location>
</feature>
<feature type="transmembrane region" description="Helical" evidence="14">
    <location>
        <begin position="413"/>
        <end position="435"/>
    </location>
</feature>
<evidence type="ECO:0000256" key="2">
    <source>
        <dbReference type="ARBA" id="ARBA00006434"/>
    </source>
</evidence>
<feature type="transmembrane region" description="Helical" evidence="14">
    <location>
        <begin position="35"/>
        <end position="56"/>
    </location>
</feature>
<keyword evidence="8" id="KW-0915">Sodium</keyword>
<evidence type="ECO:0000256" key="11">
    <source>
        <dbReference type="ARBA" id="ARBA00023180"/>
    </source>
</evidence>
<evidence type="ECO:0000313" key="15">
    <source>
        <dbReference type="EMBL" id="MCG2461479.1"/>
    </source>
</evidence>
<evidence type="ECO:0000256" key="14">
    <source>
        <dbReference type="SAM" id="Phobius"/>
    </source>
</evidence>
<evidence type="ECO:0000256" key="7">
    <source>
        <dbReference type="ARBA" id="ARBA00022989"/>
    </source>
</evidence>
<dbReference type="CDD" id="cd11474">
    <property type="entry name" value="SLC5sbd_CHT"/>
    <property type="match status" value="1"/>
</dbReference>
<dbReference type="EMBL" id="JAIRBC010000016">
    <property type="protein sequence ID" value="MCG2461479.1"/>
    <property type="molecule type" value="Genomic_DNA"/>
</dbReference>
<accession>A0AAE3EW68</accession>
<evidence type="ECO:0000256" key="1">
    <source>
        <dbReference type="ARBA" id="ARBA00004141"/>
    </source>
</evidence>
<evidence type="ECO:0000256" key="10">
    <source>
        <dbReference type="ARBA" id="ARBA00023136"/>
    </source>
</evidence>
<organism evidence="15 16">
    <name type="scientific">Cerina litoralis</name>
    <dbReference type="NCBI Taxonomy" id="2874477"/>
    <lineage>
        <taxon>Bacteria</taxon>
        <taxon>Pseudomonadati</taxon>
        <taxon>Bacteroidota</taxon>
        <taxon>Flavobacteriia</taxon>
        <taxon>Flavobacteriales</taxon>
        <taxon>Flavobacteriaceae</taxon>
        <taxon>Cerina</taxon>
    </lineage>
</organism>
<evidence type="ECO:0000256" key="6">
    <source>
        <dbReference type="ARBA" id="ARBA00022979"/>
    </source>
</evidence>
<proteinExistence type="inferred from homology"/>
<evidence type="ECO:0000313" key="16">
    <source>
        <dbReference type="Proteomes" id="UP001200642"/>
    </source>
</evidence>
<dbReference type="RefSeq" id="WP_317902621.1">
    <property type="nucleotide sequence ID" value="NZ_JAIRBC010000016.1"/>
</dbReference>
<feature type="transmembrane region" description="Helical" evidence="14">
    <location>
        <begin position="270"/>
        <end position="290"/>
    </location>
</feature>
<evidence type="ECO:0000256" key="5">
    <source>
        <dbReference type="ARBA" id="ARBA00022847"/>
    </source>
</evidence>
<dbReference type="PANTHER" id="PTHR45897">
    <property type="entry name" value="HIGH-AFFINITY CHOLINE TRANSPORTER 1"/>
    <property type="match status" value="1"/>
</dbReference>
<dbReference type="GO" id="GO:0005886">
    <property type="term" value="C:plasma membrane"/>
    <property type="evidence" value="ECO:0007669"/>
    <property type="project" value="TreeGrafter"/>
</dbReference>
<feature type="transmembrane region" description="Helical" evidence="14">
    <location>
        <begin position="156"/>
        <end position="185"/>
    </location>
</feature>
<dbReference type="PROSITE" id="PS00456">
    <property type="entry name" value="NA_SOLUT_SYMP_1"/>
    <property type="match status" value="1"/>
</dbReference>
<keyword evidence="3" id="KW-0813">Transport</keyword>